<feature type="transmembrane region" description="Helical" evidence="6">
    <location>
        <begin position="104"/>
        <end position="126"/>
    </location>
</feature>
<comment type="caution">
    <text evidence="7">The sequence shown here is derived from an EMBL/GenBank/DDBJ whole genome shotgun (WGS) entry which is preliminary data.</text>
</comment>
<sequence length="290" mass="30349">MSTNHRSTTDCTATTTETDAQPGPRILADRTLGGIFVHLLGLVSGFVLPTAVYLVSDHDFTRTNARNAINWQFLYAGLYVVLFGLLGVAVAIDTVAPESTIASTVAFAFALAFAIGFVGTTILLLANLAFGLIATGTAIFGSAWSYPFAPDFVGWFEASVGGARTRRVALVGYALTAPIAFAAVFRMVMSETATGELIAAGFAGATFLVVASFIAPAIVVRDVRAAGETRSVSPTAWVASVGVPLAVAGLTYLLATLQFESTYPAGDAIYAFAGAVWVVTVAFLLWRAIR</sequence>
<dbReference type="EMBL" id="JBHSAQ010000013">
    <property type="protein sequence ID" value="MFC3959719.1"/>
    <property type="molecule type" value="Genomic_DNA"/>
</dbReference>
<keyword evidence="4 6" id="KW-0472">Membrane</keyword>
<gene>
    <name evidence="7" type="ORF">ACFOUR_15260</name>
</gene>
<feature type="transmembrane region" description="Helical" evidence="6">
    <location>
        <begin position="232"/>
        <end position="257"/>
    </location>
</feature>
<feature type="transmembrane region" description="Helical" evidence="6">
    <location>
        <begin position="197"/>
        <end position="220"/>
    </location>
</feature>
<evidence type="ECO:0000256" key="2">
    <source>
        <dbReference type="ARBA" id="ARBA00022692"/>
    </source>
</evidence>
<dbReference type="AlphaFoldDB" id="A0ABD5NRZ7"/>
<feature type="transmembrane region" description="Helical" evidence="6">
    <location>
        <begin position="35"/>
        <end position="53"/>
    </location>
</feature>
<organism evidence="7 8">
    <name type="scientific">Halovivax cerinus</name>
    <dbReference type="NCBI Taxonomy" id="1487865"/>
    <lineage>
        <taxon>Archaea</taxon>
        <taxon>Methanobacteriati</taxon>
        <taxon>Methanobacteriota</taxon>
        <taxon>Stenosarchaea group</taxon>
        <taxon>Halobacteria</taxon>
        <taxon>Halobacteriales</taxon>
        <taxon>Natrialbaceae</taxon>
        <taxon>Halovivax</taxon>
    </lineage>
</organism>
<dbReference type="GeneID" id="73902345"/>
<feature type="compositionally biased region" description="Low complexity" evidence="5">
    <location>
        <begin position="9"/>
        <end position="20"/>
    </location>
</feature>
<feature type="transmembrane region" description="Helical" evidence="6">
    <location>
        <begin position="73"/>
        <end position="92"/>
    </location>
</feature>
<reference evidence="7 8" key="1">
    <citation type="journal article" date="2019" name="Int. J. Syst. Evol. Microbiol.">
        <title>The Global Catalogue of Microorganisms (GCM) 10K type strain sequencing project: providing services to taxonomists for standard genome sequencing and annotation.</title>
        <authorList>
            <consortium name="The Broad Institute Genomics Platform"/>
            <consortium name="The Broad Institute Genome Sequencing Center for Infectious Disease"/>
            <person name="Wu L."/>
            <person name="Ma J."/>
        </authorList>
    </citation>
    <scope>NUCLEOTIDE SEQUENCE [LARGE SCALE GENOMIC DNA]</scope>
    <source>
        <strain evidence="7 8">IBRC-M 10256</strain>
    </source>
</reference>
<proteinExistence type="predicted"/>
<keyword evidence="2 6" id="KW-0812">Transmembrane</keyword>
<dbReference type="Proteomes" id="UP001595846">
    <property type="component" value="Unassembled WGS sequence"/>
</dbReference>
<evidence type="ECO:0000313" key="8">
    <source>
        <dbReference type="Proteomes" id="UP001595846"/>
    </source>
</evidence>
<evidence type="ECO:0000256" key="4">
    <source>
        <dbReference type="ARBA" id="ARBA00023136"/>
    </source>
</evidence>
<keyword evidence="3 6" id="KW-1133">Transmembrane helix</keyword>
<dbReference type="InterPro" id="IPR019109">
    <property type="entry name" value="MamF_MmsF"/>
</dbReference>
<feature type="transmembrane region" description="Helical" evidence="6">
    <location>
        <begin position="269"/>
        <end position="289"/>
    </location>
</feature>
<evidence type="ECO:0000256" key="1">
    <source>
        <dbReference type="ARBA" id="ARBA00004141"/>
    </source>
</evidence>
<name>A0ABD5NRZ7_9EURY</name>
<accession>A0ABD5NRZ7</accession>
<dbReference type="RefSeq" id="WP_256533232.1">
    <property type="nucleotide sequence ID" value="NZ_CP101824.1"/>
</dbReference>
<feature type="transmembrane region" description="Helical" evidence="6">
    <location>
        <begin position="168"/>
        <end position="185"/>
    </location>
</feature>
<evidence type="ECO:0000256" key="3">
    <source>
        <dbReference type="ARBA" id="ARBA00022989"/>
    </source>
</evidence>
<evidence type="ECO:0000313" key="7">
    <source>
        <dbReference type="EMBL" id="MFC3959719.1"/>
    </source>
</evidence>
<evidence type="ECO:0000256" key="5">
    <source>
        <dbReference type="SAM" id="MobiDB-lite"/>
    </source>
</evidence>
<dbReference type="Pfam" id="PF09685">
    <property type="entry name" value="MamF_MmsF"/>
    <property type="match status" value="1"/>
</dbReference>
<protein>
    <submittedName>
        <fullName evidence="7">DUF4870 domain-containing protein</fullName>
    </submittedName>
</protein>
<comment type="subcellular location">
    <subcellularLocation>
        <location evidence="1">Membrane</location>
        <topology evidence="1">Multi-pass membrane protein</topology>
    </subcellularLocation>
</comment>
<feature type="region of interest" description="Disordered" evidence="5">
    <location>
        <begin position="1"/>
        <end position="21"/>
    </location>
</feature>
<evidence type="ECO:0000256" key="6">
    <source>
        <dbReference type="SAM" id="Phobius"/>
    </source>
</evidence>
<keyword evidence="8" id="KW-1185">Reference proteome</keyword>